<name>A0A5S6R0B2_TRIMR</name>
<dbReference type="InterPro" id="IPR036322">
    <property type="entry name" value="WD40_repeat_dom_sf"/>
</dbReference>
<evidence type="ECO:0000313" key="7">
    <source>
        <dbReference type="WBParaSite" id="TMUE_3000012925.1"/>
    </source>
</evidence>
<dbReference type="PROSITE" id="PS50014">
    <property type="entry name" value="BROMODOMAIN_2"/>
    <property type="match status" value="1"/>
</dbReference>
<dbReference type="InterPro" id="IPR036427">
    <property type="entry name" value="Bromodomain-like_sf"/>
</dbReference>
<feature type="compositionally biased region" description="Polar residues" evidence="4">
    <location>
        <begin position="799"/>
        <end position="808"/>
    </location>
</feature>
<dbReference type="SMART" id="SM00320">
    <property type="entry name" value="WD40"/>
    <property type="match status" value="8"/>
</dbReference>
<feature type="repeat" description="WD" evidence="3">
    <location>
        <begin position="149"/>
        <end position="190"/>
    </location>
</feature>
<accession>A0A5S6R0B2</accession>
<dbReference type="STRING" id="70415.A0A5S6R0B2"/>
<dbReference type="PROSITE" id="PS50294">
    <property type="entry name" value="WD_REPEATS_REGION"/>
    <property type="match status" value="1"/>
</dbReference>
<dbReference type="PROSITE" id="PS50082">
    <property type="entry name" value="WD_REPEATS_2"/>
    <property type="match status" value="1"/>
</dbReference>
<dbReference type="SUPFAM" id="SSF50978">
    <property type="entry name" value="WD40 repeat-like"/>
    <property type="match status" value="1"/>
</dbReference>
<dbReference type="InterPro" id="IPR057451">
    <property type="entry name" value="BRWD/PHIP_AD"/>
</dbReference>
<keyword evidence="1 2" id="KW-0103">Bromodomain</keyword>
<feature type="domain" description="Bromo" evidence="5">
    <location>
        <begin position="1038"/>
        <end position="1108"/>
    </location>
</feature>
<dbReference type="Pfam" id="PF25313">
    <property type="entry name" value="BRWD_AD"/>
    <property type="match status" value="1"/>
</dbReference>
<dbReference type="Pfam" id="PF00400">
    <property type="entry name" value="WD40"/>
    <property type="match status" value="1"/>
</dbReference>
<feature type="region of interest" description="Disordered" evidence="4">
    <location>
        <begin position="688"/>
        <end position="808"/>
    </location>
</feature>
<dbReference type="InterPro" id="IPR052060">
    <property type="entry name" value="Bromo_WD_repeat"/>
</dbReference>
<dbReference type="FunFam" id="1.20.920.10:FF:000066">
    <property type="entry name" value="Transcription initiation factor TFIID subunit 1"/>
    <property type="match status" value="1"/>
</dbReference>
<dbReference type="WBParaSite" id="TMUE_3000012925.1">
    <property type="protein sequence ID" value="TMUE_3000012925.1"/>
    <property type="gene ID" value="WBGene00286630"/>
</dbReference>
<dbReference type="WBParaSite" id="TMUE_3000012925.4">
    <property type="protein sequence ID" value="TMUE_3000012925.4"/>
    <property type="gene ID" value="WBGene00286630"/>
</dbReference>
<dbReference type="PANTHER" id="PTHR16266:SF17">
    <property type="entry name" value="BRWD3"/>
    <property type="match status" value="1"/>
</dbReference>
<feature type="compositionally biased region" description="Basic residues" evidence="4">
    <location>
        <begin position="1280"/>
        <end position="1289"/>
    </location>
</feature>
<reference evidence="7" key="3">
    <citation type="submission" date="2019-12" db="UniProtKB">
        <authorList>
            <consortium name="WormBaseParasite"/>
        </authorList>
    </citation>
    <scope>IDENTIFICATION</scope>
</reference>
<evidence type="ECO:0000256" key="2">
    <source>
        <dbReference type="PROSITE-ProRule" id="PRU00035"/>
    </source>
</evidence>
<sequence length="1395" mass="159106">METFGIFSGSRRYNREALFGSTFTDYEQFELSIGGPTFVNRIEKVCDHLVSLCKDKVPVPNSLSAAVPSLFRTGRHSVFRNEETSYLKFWRFEDLVASKNALPLPIPRGLKNRANVWYLNKARPCVGMPLPAPHYAKDVVRRFHLQKEIFGHLSSVPTLASDCTGRYFVTGGDDGLVKVWNVESGRLLYTFRGLRTNISDLGIDQDNVLLAVGTERVVRVWSLQDGRPIDVLFGHEGVVQRLGFVPFFDENSRFLCSISNYADICFWKWQLNSQCFEAEPFKFDLATSISNRQMAVTCSSGGQFVAVTATDCAITIFCLRGGTPSLCQQVDPQTSFKQSVGWSNRGIRLLACGRSGLAYVFRYERKKWKPYLLDVKQSLPEDPPVRHADTKPSRIRIREVIWNCDDTMVIALCSDNRIRIFDSRLCKLLRYLNGTTNADSLVAHPFDPDVIMTYGGDDLIVVWNITEGNVLFKSSLHGSEPHRAIIRAALFAPDGTRICATTNLGRLRIFGIGDLIAPGPSEQFFHTDFVGLVQNEEGVSVDEEWQRPPHLVEPPFLVNNDGRLYPTSIQRFVPGRENCPEHLLVPDFPMRRIPLHDSDDFVLVYVPNLLRGDTAENGEQRLPCCWLSRHIVPPLEKEACEFYRAKVCASAEEELAFFDLESSKEPLPEVPTVGRRRNLNQSIYSMSAVSQQPGDLTGDSDDEYDPDYTNPSITNVSARRRVRTRRANASASDTNDQEDDEDDNDASSITWQAETESEDELSSSAESFSSVVSTTSPVNRRRRRQPVTNTRRRMEIAPSTPTEPSSQPLDLRGFSDWITCTSNRSFPYFPQKGDEVVYFHQGHRLYVQAVRSGNLYRIREREMPWRQVELTEEEFAVVQDVAFEIQEVRLCRLTLARIDRQTSLSMNSQFVVCFHDMPNVVDFIVLRQYYEISLRRRWRPNERFQTLIDDSWWIGTVVRREPFDSDCPHSNFQCLVIAWENGEEERLSPWDMQPACVNPAELSRHVPMWKYRPKSFEWPIRGIDAESDRIILGVDQLMGYPFAEPFLAPVDINEYPLYASVIDYPCDLNTIKLRLQNRFYRRLESVKSDVNYICKNARTFNLPGSSIVERADLVTKILIKYIDSQNCHDIASIYEEYRDDRPGPSNRSTTSDGDTPADWRQQCLDIMANLHQDVPGSEERLKGIERKLRGEQYETPVAFASEMTLKITKLQQDRRSQVRLIGTCLGTQFQASIESVIGDWQRARSTDSAPAYNTRGANGLQRRMLDLSSDDDSLPGSRSAGRRAPRRSGRTNGNLDETIDNDYSLAGSEAQQSTTNYNVSLRSRLRRGVEVQGNEEQQQRHSYELRRKRAAPIRDRSHASSGSSDVEVSDDASRLNVRQSSRGRPIRKVRRFEMS</sequence>
<evidence type="ECO:0000259" key="5">
    <source>
        <dbReference type="PROSITE" id="PS50014"/>
    </source>
</evidence>
<reference evidence="6" key="2">
    <citation type="submission" date="2014-03" db="EMBL/GenBank/DDBJ databases">
        <title>The whipworm genome and dual-species transcriptomics of an intimate host-pathogen interaction.</title>
        <authorList>
            <person name="Foth B.J."/>
            <person name="Tsai I.J."/>
            <person name="Reid A.J."/>
            <person name="Bancroft A.J."/>
            <person name="Nichol S."/>
            <person name="Tracey A."/>
            <person name="Holroyd N."/>
            <person name="Cotton J.A."/>
            <person name="Stanley E.J."/>
            <person name="Zarowiecki M."/>
            <person name="Liu J.Z."/>
            <person name="Huckvale T."/>
            <person name="Cooper P.J."/>
            <person name="Grencis R.K."/>
            <person name="Berriman M."/>
        </authorList>
    </citation>
    <scope>NUCLEOTIDE SEQUENCE [LARGE SCALE GENOMIC DNA]</scope>
    <source>
        <strain evidence="6">Edinburgh</strain>
    </source>
</reference>
<protein>
    <submittedName>
        <fullName evidence="7">Bromo domain-containing protein</fullName>
    </submittedName>
</protein>
<feature type="region of interest" description="Disordered" evidence="4">
    <location>
        <begin position="1241"/>
        <end position="1300"/>
    </location>
</feature>
<evidence type="ECO:0000256" key="4">
    <source>
        <dbReference type="SAM" id="MobiDB-lite"/>
    </source>
</evidence>
<dbReference type="InterPro" id="IPR001487">
    <property type="entry name" value="Bromodomain"/>
</dbReference>
<feature type="region of interest" description="Disordered" evidence="4">
    <location>
        <begin position="1137"/>
        <end position="1156"/>
    </location>
</feature>
<feature type="compositionally biased region" description="Basic residues" evidence="4">
    <location>
        <begin position="1384"/>
        <end position="1395"/>
    </location>
</feature>
<dbReference type="SMART" id="SM00297">
    <property type="entry name" value="BROMO"/>
    <property type="match status" value="1"/>
</dbReference>
<feature type="compositionally biased region" description="Acidic residues" evidence="4">
    <location>
        <begin position="735"/>
        <end position="745"/>
    </location>
</feature>
<feature type="region of interest" description="Disordered" evidence="4">
    <location>
        <begin position="1328"/>
        <end position="1395"/>
    </location>
</feature>
<proteinExistence type="predicted"/>
<dbReference type="WBParaSite" id="TMUE_3000012925.5">
    <property type="protein sequence ID" value="TMUE_3000012925.5"/>
    <property type="gene ID" value="WBGene00286630"/>
</dbReference>
<dbReference type="PRINTS" id="PR00503">
    <property type="entry name" value="BROMODOMAIN"/>
</dbReference>
<dbReference type="Pfam" id="PF00439">
    <property type="entry name" value="Bromodomain"/>
    <property type="match status" value="1"/>
</dbReference>
<dbReference type="InterPro" id="IPR015943">
    <property type="entry name" value="WD40/YVTN_repeat-like_dom_sf"/>
</dbReference>
<dbReference type="Gene3D" id="1.20.920.10">
    <property type="entry name" value="Bromodomain-like"/>
    <property type="match status" value="1"/>
</dbReference>
<dbReference type="GO" id="GO:0008360">
    <property type="term" value="P:regulation of cell shape"/>
    <property type="evidence" value="ECO:0007669"/>
    <property type="project" value="TreeGrafter"/>
</dbReference>
<dbReference type="InterPro" id="IPR001680">
    <property type="entry name" value="WD40_rpt"/>
</dbReference>
<keyword evidence="3" id="KW-0853">WD repeat</keyword>
<dbReference type="Gene3D" id="2.130.10.10">
    <property type="entry name" value="YVTN repeat-like/Quinoprotein amine dehydrogenase"/>
    <property type="match status" value="2"/>
</dbReference>
<dbReference type="GO" id="GO:0007010">
    <property type="term" value="P:cytoskeleton organization"/>
    <property type="evidence" value="ECO:0007669"/>
    <property type="project" value="TreeGrafter"/>
</dbReference>
<dbReference type="WBParaSite" id="TMUE_3000012925.6">
    <property type="protein sequence ID" value="TMUE_3000012925.6"/>
    <property type="gene ID" value="WBGene00286630"/>
</dbReference>
<organism evidence="6 7">
    <name type="scientific">Trichuris muris</name>
    <name type="common">Mouse whipworm</name>
    <dbReference type="NCBI Taxonomy" id="70415"/>
    <lineage>
        <taxon>Eukaryota</taxon>
        <taxon>Metazoa</taxon>
        <taxon>Ecdysozoa</taxon>
        <taxon>Nematoda</taxon>
        <taxon>Enoplea</taxon>
        <taxon>Dorylaimia</taxon>
        <taxon>Trichinellida</taxon>
        <taxon>Trichuridae</taxon>
        <taxon>Trichuris</taxon>
    </lineage>
</organism>
<dbReference type="PANTHER" id="PTHR16266">
    <property type="entry name" value="WD REPEAT DOMAIN 9"/>
    <property type="match status" value="1"/>
</dbReference>
<evidence type="ECO:0000256" key="3">
    <source>
        <dbReference type="PROSITE-ProRule" id="PRU00221"/>
    </source>
</evidence>
<dbReference type="GO" id="GO:0005634">
    <property type="term" value="C:nucleus"/>
    <property type="evidence" value="ECO:0007669"/>
    <property type="project" value="TreeGrafter"/>
</dbReference>
<dbReference type="Proteomes" id="UP000046395">
    <property type="component" value="Unassembled WGS sequence"/>
</dbReference>
<dbReference type="WBParaSite" id="TMUE_3000012925.2">
    <property type="protein sequence ID" value="TMUE_3000012925.2"/>
    <property type="gene ID" value="WBGene00286630"/>
</dbReference>
<dbReference type="SUPFAM" id="SSF47370">
    <property type="entry name" value="Bromodomain"/>
    <property type="match status" value="1"/>
</dbReference>
<evidence type="ECO:0000313" key="6">
    <source>
        <dbReference type="Proteomes" id="UP000046395"/>
    </source>
</evidence>
<dbReference type="GO" id="GO:0006357">
    <property type="term" value="P:regulation of transcription by RNA polymerase II"/>
    <property type="evidence" value="ECO:0007669"/>
    <property type="project" value="TreeGrafter"/>
</dbReference>
<evidence type="ECO:0000256" key="1">
    <source>
        <dbReference type="ARBA" id="ARBA00023117"/>
    </source>
</evidence>
<dbReference type="WBParaSite" id="TMUE_3000012925.3">
    <property type="protein sequence ID" value="TMUE_3000012925.3"/>
    <property type="gene ID" value="WBGene00286630"/>
</dbReference>
<feature type="compositionally biased region" description="Low complexity" evidence="4">
    <location>
        <begin position="762"/>
        <end position="778"/>
    </location>
</feature>
<reference evidence="6" key="1">
    <citation type="submission" date="2013-11" db="EMBL/GenBank/DDBJ databases">
        <authorList>
            <person name="Aslett M."/>
        </authorList>
    </citation>
    <scope>NUCLEOTIDE SEQUENCE [LARGE SCALE GENOMIC DNA]</scope>
    <source>
        <strain evidence="6">Edinburgh</strain>
    </source>
</reference>
<keyword evidence="6" id="KW-1185">Reference proteome</keyword>